<dbReference type="SUPFAM" id="SSF53756">
    <property type="entry name" value="UDP-Glycosyltransferase/glycogen phosphorylase"/>
    <property type="match status" value="1"/>
</dbReference>
<sequence>MSNAQRGDGVGAPLRVLHINSSISRRSGVMSVVMNYFRNMDRSRVVFDFCYYAADGGPDYEEEILGLGGRCLPLGAGRHALRIRSRLAALLAGNPGEYVIAHLHDPALTRLIHPVVRGHGVNTLIVHSHATEYSDHMYGRFRNRLACRRIADHCEAQFACSRAAGEFLFGSDGFELIPNAVDVNTYGFQPKVRSAARIRLGLTGAFVVGHVGRFSPQKNHRSLIPIFNEICRMRGDARLLLVGDGPLRTTVEKQVAELGLDGRVDFLGNRLDVPELYQAMDVMVLPSLYEGLPMVGVEAQCSGLPLVCADTVSREVGIGDCSFLSLNASPGEWAREVGRLTTGARPRATGPERIRAAGYDVEIAAAGLADKYWNLAGS</sequence>
<dbReference type="OrthoDB" id="9790710at2"/>
<dbReference type="AlphaFoldDB" id="A0A1G9TVG4"/>
<accession>A0A1G9TVG4</accession>
<keyword evidence="1" id="KW-0808">Transferase</keyword>
<dbReference type="PANTHER" id="PTHR45947">
    <property type="entry name" value="SULFOQUINOVOSYL TRANSFERASE SQD2"/>
    <property type="match status" value="1"/>
</dbReference>
<dbReference type="Gene3D" id="3.40.50.2000">
    <property type="entry name" value="Glycogen Phosphorylase B"/>
    <property type="match status" value="2"/>
</dbReference>
<organism evidence="1 2">
    <name type="scientific">Actinomyces ruminicola</name>
    <dbReference type="NCBI Taxonomy" id="332524"/>
    <lineage>
        <taxon>Bacteria</taxon>
        <taxon>Bacillati</taxon>
        <taxon>Actinomycetota</taxon>
        <taxon>Actinomycetes</taxon>
        <taxon>Actinomycetales</taxon>
        <taxon>Actinomycetaceae</taxon>
        <taxon>Actinomyces</taxon>
    </lineage>
</organism>
<dbReference type="PANTHER" id="PTHR45947:SF3">
    <property type="entry name" value="SULFOQUINOVOSYL TRANSFERASE SQD2"/>
    <property type="match status" value="1"/>
</dbReference>
<dbReference type="InterPro" id="IPR050194">
    <property type="entry name" value="Glycosyltransferase_grp1"/>
</dbReference>
<evidence type="ECO:0000313" key="2">
    <source>
        <dbReference type="Proteomes" id="UP000199671"/>
    </source>
</evidence>
<evidence type="ECO:0000313" key="1">
    <source>
        <dbReference type="EMBL" id="SDM51760.1"/>
    </source>
</evidence>
<reference evidence="1 2" key="1">
    <citation type="submission" date="2016-10" db="EMBL/GenBank/DDBJ databases">
        <authorList>
            <person name="de Groot N.N."/>
        </authorList>
    </citation>
    <scope>NUCLEOTIDE SEQUENCE [LARGE SCALE GENOMIC DNA]</scope>
    <source>
        <strain evidence="1 2">KPR-7B</strain>
    </source>
</reference>
<dbReference type="Pfam" id="PF13692">
    <property type="entry name" value="Glyco_trans_1_4"/>
    <property type="match status" value="1"/>
</dbReference>
<dbReference type="GO" id="GO:0016757">
    <property type="term" value="F:glycosyltransferase activity"/>
    <property type="evidence" value="ECO:0007669"/>
    <property type="project" value="TreeGrafter"/>
</dbReference>
<protein>
    <submittedName>
        <fullName evidence="1">Glycosyltransferase involved in cell wall bisynthesis</fullName>
    </submittedName>
</protein>
<gene>
    <name evidence="1" type="ORF">SAMN04487766_103161</name>
</gene>
<proteinExistence type="predicted"/>
<dbReference type="EMBL" id="FNHU01000003">
    <property type="protein sequence ID" value="SDM51760.1"/>
    <property type="molecule type" value="Genomic_DNA"/>
</dbReference>
<dbReference type="Proteomes" id="UP000199671">
    <property type="component" value="Unassembled WGS sequence"/>
</dbReference>
<name>A0A1G9TVG4_9ACTO</name>